<feature type="transmembrane region" description="Helical" evidence="8">
    <location>
        <begin position="172"/>
        <end position="205"/>
    </location>
</feature>
<reference evidence="9 10" key="1">
    <citation type="journal article" date="2016" name="Nat. Commun.">
        <title>Thousands of microbial genomes shed light on interconnected biogeochemical processes in an aquifer system.</title>
        <authorList>
            <person name="Anantharaman K."/>
            <person name="Brown C.T."/>
            <person name="Hug L.A."/>
            <person name="Sharon I."/>
            <person name="Castelle C.J."/>
            <person name="Probst A.J."/>
            <person name="Thomas B.C."/>
            <person name="Singh A."/>
            <person name="Wilkins M.J."/>
            <person name="Karaoz U."/>
            <person name="Brodie E.L."/>
            <person name="Williams K.H."/>
            <person name="Hubbard S.S."/>
            <person name="Banfield J.F."/>
        </authorList>
    </citation>
    <scope>NUCLEOTIDE SEQUENCE [LARGE SCALE GENOMIC DNA]</scope>
</reference>
<dbReference type="GO" id="GO:0016763">
    <property type="term" value="F:pentosyltransferase activity"/>
    <property type="evidence" value="ECO:0007669"/>
    <property type="project" value="TreeGrafter"/>
</dbReference>
<keyword evidence="7 8" id="KW-0472">Membrane</keyword>
<dbReference type="AlphaFoldDB" id="A0A1F7SDG1"/>
<proteinExistence type="predicted"/>
<evidence type="ECO:0000256" key="6">
    <source>
        <dbReference type="ARBA" id="ARBA00022989"/>
    </source>
</evidence>
<evidence type="ECO:0000256" key="4">
    <source>
        <dbReference type="ARBA" id="ARBA00022679"/>
    </source>
</evidence>
<evidence type="ECO:0000256" key="1">
    <source>
        <dbReference type="ARBA" id="ARBA00004651"/>
    </source>
</evidence>
<dbReference type="InterPro" id="IPR050297">
    <property type="entry name" value="LipidA_mod_glycosyltrf_83"/>
</dbReference>
<evidence type="ECO:0000256" key="2">
    <source>
        <dbReference type="ARBA" id="ARBA00022475"/>
    </source>
</evidence>
<dbReference type="Proteomes" id="UP000178082">
    <property type="component" value="Unassembled WGS sequence"/>
</dbReference>
<organism evidence="9 10">
    <name type="scientific">Candidatus Schekmanbacteria bacterium RIFCSPLOWO2_12_FULL_38_15</name>
    <dbReference type="NCBI Taxonomy" id="1817883"/>
    <lineage>
        <taxon>Bacteria</taxon>
        <taxon>Candidatus Schekmaniibacteriota</taxon>
    </lineage>
</organism>
<feature type="transmembrane region" description="Helical" evidence="8">
    <location>
        <begin position="338"/>
        <end position="356"/>
    </location>
</feature>
<evidence type="ECO:0000256" key="5">
    <source>
        <dbReference type="ARBA" id="ARBA00022692"/>
    </source>
</evidence>
<feature type="transmembrane region" description="Helical" evidence="8">
    <location>
        <begin position="368"/>
        <end position="388"/>
    </location>
</feature>
<feature type="transmembrane region" description="Helical" evidence="8">
    <location>
        <begin position="400"/>
        <end position="416"/>
    </location>
</feature>
<dbReference type="PANTHER" id="PTHR33908">
    <property type="entry name" value="MANNOSYLTRANSFERASE YKCB-RELATED"/>
    <property type="match status" value="1"/>
</dbReference>
<comment type="caution">
    <text evidence="9">The sequence shown here is derived from an EMBL/GenBank/DDBJ whole genome shotgun (WGS) entry which is preliminary data.</text>
</comment>
<evidence type="ECO:0000256" key="3">
    <source>
        <dbReference type="ARBA" id="ARBA00022676"/>
    </source>
</evidence>
<sequence>MNDKKKCILLLLIFIFSFLAVRLQILTSRIFLTQWEELYSGTITREILKGLKMPLFDYQPKPFLGGPLIYGIIGVPFFKLFGDSYFSLKLIGLTFSLGSLIICFILINKHFGLKAATLTSLLFIFSPPLYTETTLTSWGSHLDSIFFSLLTILTFFQIFFKRQEDPSKDKEYNFFSLFFFGLISGFSIYFSYMCFYSFLTCLFFWYIFDKKFFLRKYFLIYCSSILIGFSPWLYYNITHSFRGIDIIAKQGIEGTVNRIDFFAKLIRYFSFDLSYILNFPQIKIPGIPNFRYFYYLILLMSLFFVTWESKDTFKKIFKTLVSVQKKHRISSVEICKESFFIVAFILFTLIYLFSGFETLLADIDPLVGHRYIIPLFPIFFIIIALFISKLTDNKKTIKKIFGYGILIILLILGAFSNSRIGYREGMTYFDLDGFSYTTLALHTYYRFGNDFKKYVEQGEKMDPDYKHFYYLGLGKIVNGRGLVWEKGFEEYKIFEKWISKIDIIYQSYYYEGIGFGVGEDIVYNQYKKPFFALNKIPGKKRYYAYLGVVRLLEEKKLPKTNIYELIKVIDRKYRKFFYPIWGKEVLEKSADFEKTIAFVEGLEKEEKEGVYKGLGIKLFSRSDFDINRFTKIIEPFPKNSRGFLYESAGEEVGFLNKNHISRIQDIIHSLSESEKQSVYKGIGRFAAERYGFSFKKYSDYIQEIAPRYRVYCYEGIGAQIALRFGGNPEAANLIINELPVNIRPSIERGFAEELT</sequence>
<keyword evidence="4" id="KW-0808">Transferase</keyword>
<feature type="transmembrane region" description="Helical" evidence="8">
    <location>
        <begin position="217"/>
        <end position="235"/>
    </location>
</feature>
<dbReference type="STRING" id="1817883.A3G31_12610"/>
<gene>
    <name evidence="9" type="ORF">A3G31_12610</name>
</gene>
<dbReference type="GO" id="GO:0005886">
    <property type="term" value="C:plasma membrane"/>
    <property type="evidence" value="ECO:0007669"/>
    <property type="project" value="UniProtKB-SubCell"/>
</dbReference>
<feature type="transmembrane region" description="Helical" evidence="8">
    <location>
        <begin position="292"/>
        <end position="309"/>
    </location>
</feature>
<evidence type="ECO:0000256" key="7">
    <source>
        <dbReference type="ARBA" id="ARBA00023136"/>
    </source>
</evidence>
<feature type="transmembrane region" description="Helical" evidence="8">
    <location>
        <begin position="142"/>
        <end position="160"/>
    </location>
</feature>
<dbReference type="PANTHER" id="PTHR33908:SF11">
    <property type="entry name" value="MEMBRANE PROTEIN"/>
    <property type="match status" value="1"/>
</dbReference>
<dbReference type="GO" id="GO:0009103">
    <property type="term" value="P:lipopolysaccharide biosynthetic process"/>
    <property type="evidence" value="ECO:0007669"/>
    <property type="project" value="UniProtKB-ARBA"/>
</dbReference>
<comment type="subcellular location">
    <subcellularLocation>
        <location evidence="1">Cell membrane</location>
        <topology evidence="1">Multi-pass membrane protein</topology>
    </subcellularLocation>
</comment>
<accession>A0A1F7SDG1</accession>
<evidence type="ECO:0008006" key="11">
    <source>
        <dbReference type="Google" id="ProtNLM"/>
    </source>
</evidence>
<keyword evidence="5 8" id="KW-0812">Transmembrane</keyword>
<feature type="transmembrane region" description="Helical" evidence="8">
    <location>
        <begin position="88"/>
        <end position="107"/>
    </location>
</feature>
<name>A0A1F7SDG1_9BACT</name>
<keyword evidence="6 8" id="KW-1133">Transmembrane helix</keyword>
<evidence type="ECO:0000313" key="9">
    <source>
        <dbReference type="EMBL" id="OGL51819.1"/>
    </source>
</evidence>
<dbReference type="EMBL" id="MGDI01000037">
    <property type="protein sequence ID" value="OGL51819.1"/>
    <property type="molecule type" value="Genomic_DNA"/>
</dbReference>
<feature type="transmembrane region" description="Helical" evidence="8">
    <location>
        <begin position="63"/>
        <end position="81"/>
    </location>
</feature>
<keyword evidence="2" id="KW-1003">Cell membrane</keyword>
<evidence type="ECO:0000256" key="8">
    <source>
        <dbReference type="SAM" id="Phobius"/>
    </source>
</evidence>
<keyword evidence="3" id="KW-0328">Glycosyltransferase</keyword>
<evidence type="ECO:0000313" key="10">
    <source>
        <dbReference type="Proteomes" id="UP000178082"/>
    </source>
</evidence>
<protein>
    <recommendedName>
        <fullName evidence="11">Glycosyltransferase RgtA/B/C/D-like domain-containing protein</fullName>
    </recommendedName>
</protein>